<dbReference type="SUPFAM" id="SSF48317">
    <property type="entry name" value="Acid phosphatase/Vanadium-dependent haloperoxidase"/>
    <property type="match status" value="1"/>
</dbReference>
<feature type="domain" description="Phosphatidic acid phosphatase type 2/haloperoxidase" evidence="2">
    <location>
        <begin position="69"/>
        <end position="185"/>
    </location>
</feature>
<dbReference type="Pfam" id="PF01569">
    <property type="entry name" value="PAP2"/>
    <property type="match status" value="1"/>
</dbReference>
<feature type="transmembrane region" description="Helical" evidence="1">
    <location>
        <begin position="170"/>
        <end position="188"/>
    </location>
</feature>
<keyword evidence="1" id="KW-0812">Transmembrane</keyword>
<reference evidence="3 4" key="1">
    <citation type="submission" date="2024-03" db="EMBL/GenBank/DDBJ databases">
        <title>Draft genome sequence of Pseudonocardia carboxydivorans JCM 14827.</title>
        <authorList>
            <person name="Duangmal K."/>
        </authorList>
    </citation>
    <scope>NUCLEOTIDE SEQUENCE [LARGE SCALE GENOMIC DNA]</scope>
    <source>
        <strain evidence="3 4">JCM 14827</strain>
    </source>
</reference>
<comment type="caution">
    <text evidence="3">The sequence shown here is derived from an EMBL/GenBank/DDBJ whole genome shotgun (WGS) entry which is preliminary data.</text>
</comment>
<organism evidence="3 4">
    <name type="scientific">Pseudonocardia alni subsp. carboxydivorans</name>
    <dbReference type="NCBI Taxonomy" id="415010"/>
    <lineage>
        <taxon>Bacteria</taxon>
        <taxon>Bacillati</taxon>
        <taxon>Actinomycetota</taxon>
        <taxon>Actinomycetes</taxon>
        <taxon>Pseudonocardiales</taxon>
        <taxon>Pseudonocardiaceae</taxon>
        <taxon>Pseudonocardia</taxon>
    </lineage>
</organism>
<dbReference type="Proteomes" id="UP001367513">
    <property type="component" value="Unassembled WGS sequence"/>
</dbReference>
<dbReference type="RefSeq" id="WP_346864806.1">
    <property type="nucleotide sequence ID" value="NZ_JBBPIX010000035.1"/>
</dbReference>
<dbReference type="CDD" id="cd01610">
    <property type="entry name" value="PAP2_like"/>
    <property type="match status" value="1"/>
</dbReference>
<protein>
    <submittedName>
        <fullName evidence="3">Phosphatase PAP2 family protein</fullName>
    </submittedName>
</protein>
<dbReference type="InterPro" id="IPR000326">
    <property type="entry name" value="PAP2/HPO"/>
</dbReference>
<dbReference type="SMART" id="SM00014">
    <property type="entry name" value="acidPPc"/>
    <property type="match status" value="1"/>
</dbReference>
<sequence length="221" mass="22471">MVSIPDVPDASAQLLADLLAWLGPLPPWAGSVIELAGELLLVLVLVVWLRVWALARGADARVMAVVMAVVLAAPAGAVLAWGASEALKQALQVDRPCRLLASFPGWAVCAAPGDWSLPSNHAAIAGALTVAVTVAAWRIGTPAAAVVVLVAGPGAAGSRVLAGAHFPHDVVAGAVLGGIVAAVVILVFDRVAPRPLERLRAQERAVLLLGTAPPRGRGPGR</sequence>
<dbReference type="EMBL" id="JBBPIX010000035">
    <property type="protein sequence ID" value="MEK6467544.1"/>
    <property type="molecule type" value="Genomic_DNA"/>
</dbReference>
<proteinExistence type="predicted"/>
<name>A0ABU9AM81_PSEA5</name>
<feature type="transmembrane region" description="Helical" evidence="1">
    <location>
        <begin position="144"/>
        <end position="164"/>
    </location>
</feature>
<keyword evidence="4" id="KW-1185">Reference proteome</keyword>
<feature type="transmembrane region" description="Helical" evidence="1">
    <location>
        <begin position="121"/>
        <end position="137"/>
    </location>
</feature>
<evidence type="ECO:0000313" key="4">
    <source>
        <dbReference type="Proteomes" id="UP001367513"/>
    </source>
</evidence>
<feature type="transmembrane region" description="Helical" evidence="1">
    <location>
        <begin position="28"/>
        <end position="49"/>
    </location>
</feature>
<evidence type="ECO:0000256" key="1">
    <source>
        <dbReference type="SAM" id="Phobius"/>
    </source>
</evidence>
<evidence type="ECO:0000313" key="3">
    <source>
        <dbReference type="EMBL" id="MEK6467544.1"/>
    </source>
</evidence>
<accession>A0ABU9AM81</accession>
<keyword evidence="1" id="KW-0472">Membrane</keyword>
<gene>
    <name evidence="3" type="ORF">WG925_27725</name>
</gene>
<dbReference type="Gene3D" id="1.20.144.10">
    <property type="entry name" value="Phosphatidic acid phosphatase type 2/haloperoxidase"/>
    <property type="match status" value="1"/>
</dbReference>
<dbReference type="InterPro" id="IPR036938">
    <property type="entry name" value="PAP2/HPO_sf"/>
</dbReference>
<evidence type="ECO:0000259" key="2">
    <source>
        <dbReference type="SMART" id="SM00014"/>
    </source>
</evidence>
<feature type="transmembrane region" description="Helical" evidence="1">
    <location>
        <begin position="61"/>
        <end position="83"/>
    </location>
</feature>
<keyword evidence="1" id="KW-1133">Transmembrane helix</keyword>